<proteinExistence type="inferred from homology"/>
<evidence type="ECO:0000256" key="4">
    <source>
        <dbReference type="SAM" id="SignalP"/>
    </source>
</evidence>
<feature type="chain" id="PRO_5043788966" description="Sister chromatid cohesion protein DCC1" evidence="4">
    <location>
        <begin position="21"/>
        <end position="411"/>
    </location>
</feature>
<comment type="similarity">
    <text evidence="1">Belongs to the DCC1 family.</text>
</comment>
<keyword evidence="6" id="KW-1185">Reference proteome</keyword>
<dbReference type="InterPro" id="IPR019128">
    <property type="entry name" value="Dcc1"/>
</dbReference>
<dbReference type="AlphaFoldDB" id="A0AAW2G102"/>
<feature type="signal peptide" evidence="4">
    <location>
        <begin position="1"/>
        <end position="20"/>
    </location>
</feature>
<dbReference type="EMBL" id="JADYXP020000007">
    <property type="protein sequence ID" value="KAL0119701.1"/>
    <property type="molecule type" value="Genomic_DNA"/>
</dbReference>
<keyword evidence="3" id="KW-0235">DNA replication</keyword>
<name>A0AAW2G102_9HYME</name>
<dbReference type="Pfam" id="PF09724">
    <property type="entry name" value="Dcc1"/>
    <property type="match status" value="1"/>
</dbReference>
<gene>
    <name evidence="5" type="ORF">PUN28_007859</name>
</gene>
<evidence type="ECO:0000256" key="1">
    <source>
        <dbReference type="ARBA" id="ARBA00007017"/>
    </source>
</evidence>
<evidence type="ECO:0000256" key="2">
    <source>
        <dbReference type="ARBA" id="ARBA00017682"/>
    </source>
</evidence>
<dbReference type="GO" id="GO:0034088">
    <property type="term" value="P:maintenance of mitotic sister chromatid cohesion"/>
    <property type="evidence" value="ECO:0007669"/>
    <property type="project" value="TreeGrafter"/>
</dbReference>
<dbReference type="GO" id="GO:0000775">
    <property type="term" value="C:chromosome, centromeric region"/>
    <property type="evidence" value="ECO:0007669"/>
    <property type="project" value="TreeGrafter"/>
</dbReference>
<reference evidence="5 6" key="1">
    <citation type="submission" date="2023-03" db="EMBL/GenBank/DDBJ databases">
        <title>High recombination rates correlate with genetic variation in Cardiocondyla obscurior ants.</title>
        <authorList>
            <person name="Errbii M."/>
        </authorList>
    </citation>
    <scope>NUCLEOTIDE SEQUENCE [LARGE SCALE GENOMIC DNA]</scope>
    <source>
        <strain evidence="5">Alpha-2009</strain>
        <tissue evidence="5">Whole body</tissue>
    </source>
</reference>
<dbReference type="GO" id="GO:0000785">
    <property type="term" value="C:chromatin"/>
    <property type="evidence" value="ECO:0007669"/>
    <property type="project" value="TreeGrafter"/>
</dbReference>
<protein>
    <recommendedName>
        <fullName evidence="2">Sister chromatid cohesion protein DCC1</fullName>
    </recommendedName>
</protein>
<keyword evidence="4" id="KW-0732">Signal</keyword>
<evidence type="ECO:0000313" key="6">
    <source>
        <dbReference type="Proteomes" id="UP001430953"/>
    </source>
</evidence>
<dbReference type="Proteomes" id="UP001430953">
    <property type="component" value="Unassembled WGS sequence"/>
</dbReference>
<accession>A0AAW2G102</accession>
<dbReference type="PANTHER" id="PTHR13395:SF6">
    <property type="entry name" value="SISTER CHROMATID COHESION PROTEIN DCC1"/>
    <property type="match status" value="1"/>
</dbReference>
<evidence type="ECO:0000313" key="5">
    <source>
        <dbReference type="EMBL" id="KAL0119701.1"/>
    </source>
</evidence>
<evidence type="ECO:0000256" key="3">
    <source>
        <dbReference type="ARBA" id="ARBA00022705"/>
    </source>
</evidence>
<dbReference type="GO" id="GO:0006260">
    <property type="term" value="P:DNA replication"/>
    <property type="evidence" value="ECO:0007669"/>
    <property type="project" value="UniProtKB-KW"/>
</dbReference>
<comment type="caution">
    <text evidence="5">The sequence shown here is derived from an EMBL/GenBank/DDBJ whole genome shotgun (WGS) entry which is preliminary data.</text>
</comment>
<organism evidence="5 6">
    <name type="scientific">Cardiocondyla obscurior</name>
    <dbReference type="NCBI Taxonomy" id="286306"/>
    <lineage>
        <taxon>Eukaryota</taxon>
        <taxon>Metazoa</taxon>
        <taxon>Ecdysozoa</taxon>
        <taxon>Arthropoda</taxon>
        <taxon>Hexapoda</taxon>
        <taxon>Insecta</taxon>
        <taxon>Pterygota</taxon>
        <taxon>Neoptera</taxon>
        <taxon>Endopterygota</taxon>
        <taxon>Hymenoptera</taxon>
        <taxon>Apocrita</taxon>
        <taxon>Aculeata</taxon>
        <taxon>Formicoidea</taxon>
        <taxon>Formicidae</taxon>
        <taxon>Myrmicinae</taxon>
        <taxon>Cardiocondyla</taxon>
    </lineage>
</organism>
<dbReference type="PANTHER" id="PTHR13395">
    <property type="entry name" value="SISTER CHROMATID COHESION PROTEIN DCC1-RELATED"/>
    <property type="match status" value="1"/>
</dbReference>
<sequence>MRVYVINFTIIFFLLRNVRTKENVSEILELATIKESDLRTVTQTLYSMQDHQVNNDLILLEVDKHILGALSEGDVISIRGNKQDNAVLCTQTQTYEVREAEISNSWLLVPNMKLGLETNVAKATERIIEKCNVKKIFNSYYEVKETKPDLTGLSALLNSSTFNGLEYESEIDKKTLYTWERLQNELQASDYELKQALSDFLVADINGYLRLISFDIEARSLNLMLDYFGEQSWELDEVDKENTYECLKDLIYEPVFNTIFKKYTEISTKTKNDGSLLYKYNEEKCCAIIAKVLLAASPVTEYKKFMETWEIGTPEKMQPKLEYLCGLALVIYNASKLQKEIVSCPEAHLPNNINDRLNELFQIKAKWTVEEITPYIIRFTKSAINVNALLTKYARCSTKNGIKYYGSKHGK</sequence>
<dbReference type="GO" id="GO:0031390">
    <property type="term" value="C:Ctf18 RFC-like complex"/>
    <property type="evidence" value="ECO:0007669"/>
    <property type="project" value="InterPro"/>
</dbReference>